<reference evidence="1 2" key="1">
    <citation type="journal article" date="2023" name="Microorganisms">
        <title>Thiorhodovibrio frisius and Trv. litoralis spp. nov., Two Novel Members from a Clade of Fastidious Purple Sulfur Bacteria That Exhibit Unique Red-Shifted Light-Harvesting Capabilities.</title>
        <authorList>
            <person name="Methner A."/>
            <person name="Kuzyk S.B."/>
            <person name="Petersen J."/>
            <person name="Bauer S."/>
            <person name="Brinkmann H."/>
            <person name="Sichau K."/>
            <person name="Wanner G."/>
            <person name="Wolf J."/>
            <person name="Neumann-Schaal M."/>
            <person name="Henke P."/>
            <person name="Tank M."/>
            <person name="Sproer C."/>
            <person name="Bunk B."/>
            <person name="Overmann J."/>
        </authorList>
    </citation>
    <scope>NUCLEOTIDE SEQUENCE [LARGE SCALE GENOMIC DNA]</scope>
    <source>
        <strain evidence="1 2">DSM 6702</strain>
    </source>
</reference>
<evidence type="ECO:0000313" key="1">
    <source>
        <dbReference type="EMBL" id="WPL15320.1"/>
    </source>
</evidence>
<keyword evidence="2" id="KW-1185">Reference proteome</keyword>
<protein>
    <submittedName>
        <fullName evidence="1">Uncharacterized protein</fullName>
    </submittedName>
</protein>
<evidence type="ECO:0000313" key="2">
    <source>
        <dbReference type="Proteomes" id="UP001432180"/>
    </source>
</evidence>
<sequence>MTSEYLRPKLLGGRFDHHRLPLEVLKDFSALEEMIVAVAKWQYLQTHQDRERVPRGFSGSIQLALTAIEEGSTIPVIALSMSPGSHASNLQYFERARDLIINTMFAMQQQSPCAIPTKLLSYFDRFGRSLKEEECIEFTASNGQTVVYNQQIRHDLIRASQIESWSEDAVLRGRIAEVEAGRSCFELELRDGTRISGPIPLQHQEVAFKGLLEYQVGTAVAVQGVVKKDRHDRILKIESIEDLTILDPLDVVFRLEELSALKPGWLDGRGTAVSSQGLHWLAGAFEHYYDTDLPLPYLYPTAEGEIRAEWSFDHHEVSLDVDLETKRGLFHALDLVAETDKAFQAALDSEDGWSLLNQALRSLEPALK</sequence>
<dbReference type="RefSeq" id="WP_328985903.1">
    <property type="nucleotide sequence ID" value="NZ_CP121472.1"/>
</dbReference>
<name>A0ABZ0S1V8_9GAMM</name>
<accession>A0ABZ0S1V8</accession>
<organism evidence="1 2">
    <name type="scientific">Thiorhodovibrio winogradskyi</name>
    <dbReference type="NCBI Taxonomy" id="77007"/>
    <lineage>
        <taxon>Bacteria</taxon>
        <taxon>Pseudomonadati</taxon>
        <taxon>Pseudomonadota</taxon>
        <taxon>Gammaproteobacteria</taxon>
        <taxon>Chromatiales</taxon>
        <taxon>Chromatiaceae</taxon>
        <taxon>Thiorhodovibrio</taxon>
    </lineage>
</organism>
<gene>
    <name evidence="1" type="ORF">Thiowin_00211</name>
</gene>
<dbReference type="Proteomes" id="UP001432180">
    <property type="component" value="Chromosome"/>
</dbReference>
<proteinExistence type="predicted"/>
<dbReference type="EMBL" id="CP121472">
    <property type="protein sequence ID" value="WPL15320.1"/>
    <property type="molecule type" value="Genomic_DNA"/>
</dbReference>